<dbReference type="GO" id="GO:0006006">
    <property type="term" value="P:glucose metabolic process"/>
    <property type="evidence" value="ECO:0007669"/>
    <property type="project" value="UniProtKB-KW"/>
</dbReference>
<protein>
    <submittedName>
        <fullName evidence="9">UDP-Glycosyltransferase/glycogen phosphorylase</fullName>
    </submittedName>
</protein>
<evidence type="ECO:0000256" key="3">
    <source>
        <dbReference type="ARBA" id="ARBA00022526"/>
    </source>
</evidence>
<dbReference type="OrthoDB" id="937291at2759"/>
<sequence length="484" mass="55323">FGPNSEVPVDANGKIHLVNIDDYKNTVSQETWDVLMKMTERLRDEQDLKIAFFNATPQGGGVALMRHAGIRLFRLLGVKCRWFVPFPDNDVFRITKNNHNILQGVADPNLRLTEDNKKTYEAWIKANVEKYWLNDVFTDCNVIFIDDPQMVGLIPYIKEVNPECKILYRSHIQIRADLANTPGSPQNGVWSYLWSFIQHCDLFVSHPVHAFIPNEVPLEKTVLMPAASDPIDGLNKPLSDDEMDYYLDIFNSICSEQGTKNILDPERPNIIQIARFDPAKGIPDVIDSYAILRKKMNDARYSLEKTPQLVICGHGAIDDPDASIIYAQVMDQLKDPKYQDIVNDIIVARLPPSDQLLDAVLRRSYLALQLSHREGFEVKVTEALAKGIPVVAARAGGIPLQIKDGKTGFLCEVGDCEAVAQRMFELFDNPKLRDRMSKDSSRLCTEEFWTIVNNMHWMFMASEIYEKGKIVGNRRWIKEFWYEK</sequence>
<dbReference type="InterPro" id="IPR001296">
    <property type="entry name" value="Glyco_trans_1"/>
</dbReference>
<dbReference type="Pfam" id="PF21269">
    <property type="entry name" value="TreT_GT1"/>
    <property type="match status" value="1"/>
</dbReference>
<dbReference type="PANTHER" id="PTHR47779">
    <property type="entry name" value="SYNTHASE (CCG-9), PUTATIVE (AFU_ORTHOLOGUE AFUA_3G12100)-RELATED"/>
    <property type="match status" value="1"/>
</dbReference>
<evidence type="ECO:0000256" key="5">
    <source>
        <dbReference type="ARBA" id="ARBA00022679"/>
    </source>
</evidence>
<keyword evidence="5 9" id="KW-0808">Transferase</keyword>
<dbReference type="AlphaFoldDB" id="A0A1Y1Z3X1"/>
<accession>A0A1Y1Z3X1</accession>
<keyword evidence="6" id="KW-0119">Carbohydrate metabolism</keyword>
<keyword evidence="4" id="KW-0328">Glycosyltransferase</keyword>
<dbReference type="PANTHER" id="PTHR47779:SF1">
    <property type="entry name" value="SYNTHASE (CCG-9), PUTATIVE (AFU_ORTHOLOGUE AFUA_3G12100)-RELATED"/>
    <property type="match status" value="1"/>
</dbReference>
<dbReference type="EMBL" id="MCOG01000462">
    <property type="protein sequence ID" value="ORY04535.1"/>
    <property type="molecule type" value="Genomic_DNA"/>
</dbReference>
<comment type="caution">
    <text evidence="9">The sequence shown here is derived from an EMBL/GenBank/DDBJ whole genome shotgun (WGS) entry which is preliminary data.</text>
</comment>
<dbReference type="InterPro" id="IPR049438">
    <property type="entry name" value="TreT_GT1"/>
</dbReference>
<gene>
    <name evidence="9" type="ORF">LY90DRAFT_356683</name>
</gene>
<evidence type="ECO:0000256" key="6">
    <source>
        <dbReference type="ARBA" id="ARBA00023277"/>
    </source>
</evidence>
<proteinExistence type="inferred from homology"/>
<dbReference type="GO" id="GO:0016757">
    <property type="term" value="F:glycosyltransferase activity"/>
    <property type="evidence" value="ECO:0007669"/>
    <property type="project" value="UniProtKB-KW"/>
</dbReference>
<dbReference type="Gene3D" id="3.40.50.2000">
    <property type="entry name" value="Glycogen Phosphorylase B"/>
    <property type="match status" value="2"/>
</dbReference>
<dbReference type="Pfam" id="PF00534">
    <property type="entry name" value="Glycos_transf_1"/>
    <property type="match status" value="1"/>
</dbReference>
<evidence type="ECO:0000259" key="7">
    <source>
        <dbReference type="Pfam" id="PF00534"/>
    </source>
</evidence>
<keyword evidence="10" id="KW-1185">Reference proteome</keyword>
<comment type="similarity">
    <text evidence="1">Belongs to the glycosyltransferase group 1 family. Glycosyltransferase 4 subfamily.</text>
</comment>
<evidence type="ECO:0000256" key="2">
    <source>
        <dbReference type="ARBA" id="ARBA00011738"/>
    </source>
</evidence>
<evidence type="ECO:0000313" key="9">
    <source>
        <dbReference type="EMBL" id="ORY04535.1"/>
    </source>
</evidence>
<evidence type="ECO:0000256" key="4">
    <source>
        <dbReference type="ARBA" id="ARBA00022676"/>
    </source>
</evidence>
<dbReference type="SUPFAM" id="SSF53756">
    <property type="entry name" value="UDP-Glycosyltransferase/glycogen phosphorylase"/>
    <property type="match status" value="1"/>
</dbReference>
<evidence type="ECO:0000313" key="10">
    <source>
        <dbReference type="Proteomes" id="UP000193920"/>
    </source>
</evidence>
<evidence type="ECO:0000259" key="8">
    <source>
        <dbReference type="Pfam" id="PF21269"/>
    </source>
</evidence>
<feature type="non-terminal residue" evidence="9">
    <location>
        <position position="484"/>
    </location>
</feature>
<dbReference type="Proteomes" id="UP000193920">
    <property type="component" value="Unassembled WGS sequence"/>
</dbReference>
<keyword evidence="3" id="KW-0313">Glucose metabolism</keyword>
<feature type="domain" description="Glycosyl transferase family 1" evidence="7">
    <location>
        <begin position="261"/>
        <end position="439"/>
    </location>
</feature>
<organism evidence="9 10">
    <name type="scientific">Neocallimastix californiae</name>
    <dbReference type="NCBI Taxonomy" id="1754190"/>
    <lineage>
        <taxon>Eukaryota</taxon>
        <taxon>Fungi</taxon>
        <taxon>Fungi incertae sedis</taxon>
        <taxon>Chytridiomycota</taxon>
        <taxon>Chytridiomycota incertae sedis</taxon>
        <taxon>Neocallimastigomycetes</taxon>
        <taxon>Neocallimastigales</taxon>
        <taxon>Neocallimastigaceae</taxon>
        <taxon>Neocallimastix</taxon>
    </lineage>
</organism>
<feature type="domain" description="Trehalose synthase N-terminal" evidence="8">
    <location>
        <begin position="53"/>
        <end position="207"/>
    </location>
</feature>
<evidence type="ECO:0000256" key="1">
    <source>
        <dbReference type="ARBA" id="ARBA00009481"/>
    </source>
</evidence>
<comment type="subunit">
    <text evidence="2">Homodimer.</text>
</comment>
<feature type="non-terminal residue" evidence="9">
    <location>
        <position position="1"/>
    </location>
</feature>
<reference evidence="9 10" key="1">
    <citation type="submission" date="2016-08" db="EMBL/GenBank/DDBJ databases">
        <title>A Parts List for Fungal Cellulosomes Revealed by Comparative Genomics.</title>
        <authorList>
            <consortium name="DOE Joint Genome Institute"/>
            <person name="Haitjema C.H."/>
            <person name="Gilmore S.P."/>
            <person name="Henske J.K."/>
            <person name="Solomon K.V."/>
            <person name="De Groot R."/>
            <person name="Kuo A."/>
            <person name="Mondo S.J."/>
            <person name="Salamov A.A."/>
            <person name="Labutti K."/>
            <person name="Zhao Z."/>
            <person name="Chiniquy J."/>
            <person name="Barry K."/>
            <person name="Brewer H.M."/>
            <person name="Purvine S.O."/>
            <person name="Wright A.T."/>
            <person name="Boxma B."/>
            <person name="Van Alen T."/>
            <person name="Hackstein J.H."/>
            <person name="Baker S.E."/>
            <person name="Grigoriev I.V."/>
            <person name="O'Malley M.A."/>
        </authorList>
    </citation>
    <scope>NUCLEOTIDE SEQUENCE [LARGE SCALE GENOMIC DNA]</scope>
    <source>
        <strain evidence="9 10">G1</strain>
    </source>
</reference>
<dbReference type="InterPro" id="IPR052078">
    <property type="entry name" value="Trehalose_Metab_GTase"/>
</dbReference>
<dbReference type="STRING" id="1754190.A0A1Y1Z3X1"/>
<name>A0A1Y1Z3X1_9FUNG</name>